<comment type="caution">
    <text evidence="3">The sequence shown here is derived from an EMBL/GenBank/DDBJ whole genome shotgun (WGS) entry which is preliminary data.</text>
</comment>
<dbReference type="OrthoDB" id="9130337at2"/>
<keyword evidence="1" id="KW-0472">Membrane</keyword>
<protein>
    <submittedName>
        <fullName evidence="3">DedA family protein</fullName>
    </submittedName>
</protein>
<feature type="transmembrane region" description="Helical" evidence="1">
    <location>
        <begin position="55"/>
        <end position="84"/>
    </location>
</feature>
<feature type="transmembrane region" description="Helical" evidence="1">
    <location>
        <begin position="21"/>
        <end position="43"/>
    </location>
</feature>
<accession>A0A545T2Z7</accession>
<organism evidence="3 4">
    <name type="scientific">Aliikangiella marina</name>
    <dbReference type="NCBI Taxonomy" id="1712262"/>
    <lineage>
        <taxon>Bacteria</taxon>
        <taxon>Pseudomonadati</taxon>
        <taxon>Pseudomonadota</taxon>
        <taxon>Gammaproteobacteria</taxon>
        <taxon>Oceanospirillales</taxon>
        <taxon>Pleioneaceae</taxon>
        <taxon>Aliikangiella</taxon>
    </lineage>
</organism>
<dbReference type="EMBL" id="VIKR01000006">
    <property type="protein sequence ID" value="TQV71593.1"/>
    <property type="molecule type" value="Genomic_DNA"/>
</dbReference>
<sequence>MKIFTKMYESCLRWARHRHATYYLGTMSFAESVIFPVPVDVMLAPMCLSRLEKAWYYAFIATVTSVLGGIFGYFLGAFLFNVAIEPMLLSTGKLEAFNNVMSQVEKDGAWIVFLSAFAPIPYKLVTVSAGIVPIGLTEFIIASIIGRAGRFYLVAGLIIAGGEKMERKLHQIIDYLGWGVVILAILAYLLYKYT</sequence>
<dbReference type="Pfam" id="PF09335">
    <property type="entry name" value="VTT_dom"/>
    <property type="match status" value="1"/>
</dbReference>
<reference evidence="3 4" key="1">
    <citation type="submission" date="2019-06" db="EMBL/GenBank/DDBJ databases">
        <title>Draft genome of Aliikangiella marina GYP-15.</title>
        <authorList>
            <person name="Wang G."/>
        </authorList>
    </citation>
    <scope>NUCLEOTIDE SEQUENCE [LARGE SCALE GENOMIC DNA]</scope>
    <source>
        <strain evidence="3 4">GYP-15</strain>
    </source>
</reference>
<evidence type="ECO:0000313" key="4">
    <source>
        <dbReference type="Proteomes" id="UP000317839"/>
    </source>
</evidence>
<proteinExistence type="predicted"/>
<dbReference type="GO" id="GO:0005886">
    <property type="term" value="C:plasma membrane"/>
    <property type="evidence" value="ECO:0007669"/>
    <property type="project" value="TreeGrafter"/>
</dbReference>
<keyword evidence="1" id="KW-0812">Transmembrane</keyword>
<evidence type="ECO:0000313" key="3">
    <source>
        <dbReference type="EMBL" id="TQV71593.1"/>
    </source>
</evidence>
<dbReference type="InterPro" id="IPR032816">
    <property type="entry name" value="VTT_dom"/>
</dbReference>
<feature type="transmembrane region" description="Helical" evidence="1">
    <location>
        <begin position="172"/>
        <end position="191"/>
    </location>
</feature>
<keyword evidence="1" id="KW-1133">Transmembrane helix</keyword>
<keyword evidence="4" id="KW-1185">Reference proteome</keyword>
<dbReference type="InterPro" id="IPR051311">
    <property type="entry name" value="DedA_domain"/>
</dbReference>
<feature type="domain" description="VTT" evidence="2">
    <location>
        <begin position="41"/>
        <end position="157"/>
    </location>
</feature>
<name>A0A545T2Z7_9GAMM</name>
<dbReference type="RefSeq" id="WP_142943992.1">
    <property type="nucleotide sequence ID" value="NZ_VIKR01000006.1"/>
</dbReference>
<dbReference type="AlphaFoldDB" id="A0A545T2Z7"/>
<dbReference type="Proteomes" id="UP000317839">
    <property type="component" value="Unassembled WGS sequence"/>
</dbReference>
<evidence type="ECO:0000256" key="1">
    <source>
        <dbReference type="SAM" id="Phobius"/>
    </source>
</evidence>
<dbReference type="PANTHER" id="PTHR42709:SF11">
    <property type="entry name" value="DEDA FAMILY PROTEIN"/>
    <property type="match status" value="1"/>
</dbReference>
<evidence type="ECO:0000259" key="2">
    <source>
        <dbReference type="Pfam" id="PF09335"/>
    </source>
</evidence>
<dbReference type="PANTHER" id="PTHR42709">
    <property type="entry name" value="ALKALINE PHOSPHATASE LIKE PROTEIN"/>
    <property type="match status" value="1"/>
</dbReference>
<gene>
    <name evidence="3" type="ORF">FLL45_20805</name>
</gene>